<sequence>ISGLLGLNVVLLGAALITGQLFNSVGLQNQEARIFLLLLLGASVVWMLWYLLWARKQPDMSPHQDHHAGGAAATMVLVLFDALSILLCVCMIGYLMMTRECKPVPRVVSPFIEAPFVALQTFLLWCHSKDCIHRHKIITRVGLILILSTDVLLWLNAVNEDTIHQEIELEKQGSASGLEGISNRNLCQCGTNAACLAFRKGVEVLYPFSMEFYLMAACMIYITWKNVGRQMSPGHHQVTQKLTLDLIRKRRVIYGLVSGALVLLVGLVIFILYQMWVSQQQFRDHAFFMLYVYDLAVIPVMSLCCLLGLLVHRVERHAKEGGYNPTRNLDVALLIATASGQLALCYFSLVAALSLGAQGSLASLDLSYSILTMLEILLQSTFIIEGLHRHPNLLAEKKKKRRRINLKNTFFLAFFCVPQSNRETSEDRTGGSGLEGDTAVRVHDGKNPWAQRIIKEICAFLILTNVMMWVIPAFGAHPQFENGFGKLYFGFSAWFVLVNLSQPLSVFYRMHSVSALMELLLSE</sequence>
<feature type="transmembrane region" description="Helical" evidence="11">
    <location>
        <begin position="204"/>
        <end position="224"/>
    </location>
</feature>
<feature type="transmembrane region" description="Helical" evidence="11">
    <location>
        <begin position="74"/>
        <end position="95"/>
    </location>
</feature>
<evidence type="ECO:0000256" key="8">
    <source>
        <dbReference type="ARBA" id="ARBA00023065"/>
    </source>
</evidence>
<evidence type="ECO:0000256" key="4">
    <source>
        <dbReference type="ARBA" id="ARBA00022475"/>
    </source>
</evidence>
<keyword evidence="10" id="KW-0407">Ion channel</keyword>
<evidence type="ECO:0000256" key="9">
    <source>
        <dbReference type="ARBA" id="ARBA00023136"/>
    </source>
</evidence>
<name>H3D2T5_TETNG</name>
<organism evidence="12 13">
    <name type="scientific">Tetraodon nigroviridis</name>
    <name type="common">Spotted green pufferfish</name>
    <name type="synonym">Chelonodon nigroviridis</name>
    <dbReference type="NCBI Taxonomy" id="99883"/>
    <lineage>
        <taxon>Eukaryota</taxon>
        <taxon>Metazoa</taxon>
        <taxon>Chordata</taxon>
        <taxon>Craniata</taxon>
        <taxon>Vertebrata</taxon>
        <taxon>Euteleostomi</taxon>
        <taxon>Actinopterygii</taxon>
        <taxon>Neopterygii</taxon>
        <taxon>Teleostei</taxon>
        <taxon>Neoteleostei</taxon>
        <taxon>Acanthomorphata</taxon>
        <taxon>Eupercaria</taxon>
        <taxon>Tetraodontiformes</taxon>
        <taxon>Tetradontoidea</taxon>
        <taxon>Tetraodontidae</taxon>
        <taxon>Tetraodon</taxon>
    </lineage>
</organism>
<evidence type="ECO:0000256" key="6">
    <source>
        <dbReference type="ARBA" id="ARBA00022781"/>
    </source>
</evidence>
<feature type="transmembrane region" description="Helical" evidence="11">
    <location>
        <begin position="366"/>
        <end position="387"/>
    </location>
</feature>
<comment type="subcellular location">
    <subcellularLocation>
        <location evidence="1">Cell membrane</location>
        <topology evidence="1">Multi-pass membrane protein</topology>
    </subcellularLocation>
</comment>
<feature type="transmembrane region" description="Helical" evidence="11">
    <location>
        <begin position="34"/>
        <end position="53"/>
    </location>
</feature>
<feature type="transmembrane region" description="Helical" evidence="11">
    <location>
        <begin position="288"/>
        <end position="311"/>
    </location>
</feature>
<reference evidence="13" key="1">
    <citation type="journal article" date="2004" name="Nature">
        <title>Genome duplication in the teleost fish Tetraodon nigroviridis reveals the early vertebrate proto-karyotype.</title>
        <authorList>
            <person name="Jaillon O."/>
            <person name="Aury J.-M."/>
            <person name="Brunet F."/>
            <person name="Petit J.-L."/>
            <person name="Stange-Thomann N."/>
            <person name="Mauceli E."/>
            <person name="Bouneau L."/>
            <person name="Fischer C."/>
            <person name="Ozouf-Costaz C."/>
            <person name="Bernot A."/>
            <person name="Nicaud S."/>
            <person name="Jaffe D."/>
            <person name="Fisher S."/>
            <person name="Lutfalla G."/>
            <person name="Dossat C."/>
            <person name="Segurens B."/>
            <person name="Dasilva C."/>
            <person name="Salanoubat M."/>
            <person name="Levy M."/>
            <person name="Boudet N."/>
            <person name="Castellano S."/>
            <person name="Anthouard V."/>
            <person name="Jubin C."/>
            <person name="Castelli V."/>
            <person name="Katinka M."/>
            <person name="Vacherie B."/>
            <person name="Biemont C."/>
            <person name="Skalli Z."/>
            <person name="Cattolico L."/>
            <person name="Poulain J."/>
            <person name="De Berardinis V."/>
            <person name="Cruaud C."/>
            <person name="Duprat S."/>
            <person name="Brottier P."/>
            <person name="Coutanceau J.-P."/>
            <person name="Gouzy J."/>
            <person name="Parra G."/>
            <person name="Lardier G."/>
            <person name="Chapple C."/>
            <person name="McKernan K.J."/>
            <person name="McEwan P."/>
            <person name="Bosak S."/>
            <person name="Kellis M."/>
            <person name="Volff J.-N."/>
            <person name="Guigo R."/>
            <person name="Zody M.C."/>
            <person name="Mesirov J."/>
            <person name="Lindblad-Toh K."/>
            <person name="Birren B."/>
            <person name="Nusbaum C."/>
            <person name="Kahn D."/>
            <person name="Robinson-Rechavi M."/>
            <person name="Laudet V."/>
            <person name="Schachter V."/>
            <person name="Quetier F."/>
            <person name="Saurin W."/>
            <person name="Scarpelli C."/>
            <person name="Wincker P."/>
            <person name="Lander E.S."/>
            <person name="Weissenbach J."/>
            <person name="Roest Crollius H."/>
        </authorList>
    </citation>
    <scope>NUCLEOTIDE SEQUENCE [LARGE SCALE GENOMIC DNA]</scope>
</reference>
<feature type="transmembrane region" description="Helical" evidence="11">
    <location>
        <begin position="331"/>
        <end position="354"/>
    </location>
</feature>
<dbReference type="Pfam" id="PF03189">
    <property type="entry name" value="Otopetrin"/>
    <property type="match status" value="3"/>
</dbReference>
<dbReference type="PANTHER" id="PTHR21522:SF36">
    <property type="entry name" value="PROTON CHANNEL OTOP3"/>
    <property type="match status" value="1"/>
</dbReference>
<evidence type="ECO:0000256" key="7">
    <source>
        <dbReference type="ARBA" id="ARBA00022989"/>
    </source>
</evidence>
<dbReference type="GO" id="GO:0005886">
    <property type="term" value="C:plasma membrane"/>
    <property type="evidence" value="ECO:0007669"/>
    <property type="project" value="UniProtKB-SubCell"/>
</dbReference>
<reference evidence="12" key="3">
    <citation type="submission" date="2025-09" db="UniProtKB">
        <authorList>
            <consortium name="Ensembl"/>
        </authorList>
    </citation>
    <scope>IDENTIFICATION</scope>
</reference>
<dbReference type="OMA" id="MNGLERH"/>
<proteinExistence type="inferred from homology"/>
<evidence type="ECO:0000256" key="11">
    <source>
        <dbReference type="SAM" id="Phobius"/>
    </source>
</evidence>
<dbReference type="InParanoid" id="H3D2T5"/>
<dbReference type="Proteomes" id="UP000007303">
    <property type="component" value="Unassembled WGS sequence"/>
</dbReference>
<accession>H3D2T5</accession>
<keyword evidence="6" id="KW-0375">Hydrogen ion transport</keyword>
<reference evidence="12" key="2">
    <citation type="submission" date="2025-08" db="UniProtKB">
        <authorList>
            <consortium name="Ensembl"/>
        </authorList>
    </citation>
    <scope>IDENTIFICATION</scope>
</reference>
<feature type="transmembrane region" description="Helical" evidence="11">
    <location>
        <begin position="5"/>
        <end position="22"/>
    </location>
</feature>
<evidence type="ECO:0000256" key="2">
    <source>
        <dbReference type="ARBA" id="ARBA00006513"/>
    </source>
</evidence>
<dbReference type="Ensembl" id="ENSTNIT00000015024.1">
    <property type="protein sequence ID" value="ENSTNIP00000014823.1"/>
    <property type="gene ID" value="ENSTNIG00000011866.1"/>
</dbReference>
<feature type="transmembrane region" description="Helical" evidence="11">
    <location>
        <begin position="252"/>
        <end position="276"/>
    </location>
</feature>
<feature type="transmembrane region" description="Helical" evidence="11">
    <location>
        <begin position="457"/>
        <end position="475"/>
    </location>
</feature>
<dbReference type="GO" id="GO:0015252">
    <property type="term" value="F:proton channel activity"/>
    <property type="evidence" value="ECO:0007669"/>
    <property type="project" value="InterPro"/>
</dbReference>
<dbReference type="InterPro" id="IPR004878">
    <property type="entry name" value="Otopetrin"/>
</dbReference>
<keyword evidence="9 11" id="KW-0472">Membrane</keyword>
<feature type="transmembrane region" description="Helical" evidence="11">
    <location>
        <begin position="137"/>
        <end position="155"/>
    </location>
</feature>
<evidence type="ECO:0000313" key="13">
    <source>
        <dbReference type="Proteomes" id="UP000007303"/>
    </source>
</evidence>
<dbReference type="AlphaFoldDB" id="H3D2T5"/>
<dbReference type="GeneTree" id="ENSGT00940000160638"/>
<dbReference type="HOGENOM" id="CLU_032913_0_0_1"/>
<keyword evidence="4" id="KW-1003">Cell membrane</keyword>
<evidence type="ECO:0000256" key="10">
    <source>
        <dbReference type="ARBA" id="ARBA00023303"/>
    </source>
</evidence>
<evidence type="ECO:0000256" key="3">
    <source>
        <dbReference type="ARBA" id="ARBA00022448"/>
    </source>
</evidence>
<keyword evidence="5 11" id="KW-0812">Transmembrane</keyword>
<keyword evidence="8" id="KW-0406">Ion transport</keyword>
<keyword evidence="3" id="KW-0813">Transport</keyword>
<evidence type="ECO:0000256" key="1">
    <source>
        <dbReference type="ARBA" id="ARBA00004651"/>
    </source>
</evidence>
<keyword evidence="13" id="KW-1185">Reference proteome</keyword>
<feature type="transmembrane region" description="Helical" evidence="11">
    <location>
        <begin position="487"/>
        <end position="508"/>
    </location>
</feature>
<evidence type="ECO:0000313" key="12">
    <source>
        <dbReference type="Ensembl" id="ENSTNIP00000014823.1"/>
    </source>
</evidence>
<protein>
    <submittedName>
        <fullName evidence="12">Otopetrin 3</fullName>
    </submittedName>
</protein>
<keyword evidence="7 11" id="KW-1133">Transmembrane helix</keyword>
<dbReference type="PANTHER" id="PTHR21522">
    <property type="entry name" value="PROTON CHANNEL OTOP"/>
    <property type="match status" value="1"/>
</dbReference>
<evidence type="ECO:0000256" key="5">
    <source>
        <dbReference type="ARBA" id="ARBA00022692"/>
    </source>
</evidence>
<comment type="similarity">
    <text evidence="2">Belongs to the otopetrin family.</text>
</comment>